<feature type="signal peptide" evidence="1">
    <location>
        <begin position="1"/>
        <end position="25"/>
    </location>
</feature>
<name>A0ABR9B212_9BACL</name>
<evidence type="ECO:0000256" key="1">
    <source>
        <dbReference type="SAM" id="SignalP"/>
    </source>
</evidence>
<gene>
    <name evidence="2" type="ORF">IFO66_13060</name>
</gene>
<feature type="chain" id="PRO_5047092039" evidence="1">
    <location>
        <begin position="26"/>
        <end position="152"/>
    </location>
</feature>
<reference evidence="2 3" key="1">
    <citation type="submission" date="2020-09" db="EMBL/GenBank/DDBJ databases">
        <title>Paenibacillus sp. CAU 1523 isolated from sand of Haeundae Beach.</title>
        <authorList>
            <person name="Kim W."/>
        </authorList>
    </citation>
    <scope>NUCLEOTIDE SEQUENCE [LARGE SCALE GENOMIC DNA]</scope>
    <source>
        <strain evidence="2 3">CAU 1523</strain>
    </source>
</reference>
<organism evidence="2 3">
    <name type="scientific">Paenibacillus arenosi</name>
    <dbReference type="NCBI Taxonomy" id="2774142"/>
    <lineage>
        <taxon>Bacteria</taxon>
        <taxon>Bacillati</taxon>
        <taxon>Bacillota</taxon>
        <taxon>Bacilli</taxon>
        <taxon>Bacillales</taxon>
        <taxon>Paenibacillaceae</taxon>
        <taxon>Paenibacillus</taxon>
    </lineage>
</organism>
<evidence type="ECO:0000313" key="2">
    <source>
        <dbReference type="EMBL" id="MBD8499221.1"/>
    </source>
</evidence>
<proteinExistence type="predicted"/>
<keyword evidence="1" id="KW-0732">Signal</keyword>
<dbReference type="Proteomes" id="UP000634529">
    <property type="component" value="Unassembled WGS sequence"/>
</dbReference>
<dbReference type="EMBL" id="JACYTN010000009">
    <property type="protein sequence ID" value="MBD8499221.1"/>
    <property type="molecule type" value="Genomic_DNA"/>
</dbReference>
<keyword evidence="3" id="KW-1185">Reference proteome</keyword>
<protein>
    <submittedName>
        <fullName evidence="2">Uncharacterized protein</fullName>
    </submittedName>
</protein>
<accession>A0ABR9B212</accession>
<comment type="caution">
    <text evidence="2">The sequence shown here is derived from an EMBL/GenBank/DDBJ whole genome shotgun (WGS) entry which is preliminary data.</text>
</comment>
<evidence type="ECO:0000313" key="3">
    <source>
        <dbReference type="Proteomes" id="UP000634529"/>
    </source>
</evidence>
<dbReference type="RefSeq" id="WP_028596464.1">
    <property type="nucleotide sequence ID" value="NZ_JACYTN010000009.1"/>
</dbReference>
<sequence length="152" mass="16595">MKRFGRVFLFSIVMVMVLAAVPVYAASSTWTLDMPLCMYNGKVYKQFHHLADGKNGITVSGTITTKQKNSGASEVPREITVFLREDDGHTNNLIGSFKVKPSSVVGGTVHFSQHFPGANSVGDPDGIGEYYLVWSKGANDYWRITGTGTISN</sequence>